<feature type="chain" id="PRO_5034119083" evidence="1">
    <location>
        <begin position="21"/>
        <end position="240"/>
    </location>
</feature>
<dbReference type="EMBL" id="WTPW01000622">
    <property type="protein sequence ID" value="KAF0493592.1"/>
    <property type="molecule type" value="Genomic_DNA"/>
</dbReference>
<protein>
    <submittedName>
        <fullName evidence="2">Uncharacterized protein</fullName>
    </submittedName>
</protein>
<keyword evidence="1" id="KW-0732">Signal</keyword>
<dbReference type="Proteomes" id="UP000439903">
    <property type="component" value="Unassembled WGS sequence"/>
</dbReference>
<evidence type="ECO:0000313" key="3">
    <source>
        <dbReference type="Proteomes" id="UP000439903"/>
    </source>
</evidence>
<dbReference type="OrthoDB" id="2421522at2759"/>
<name>A0A8H4AGV9_GIGMA</name>
<comment type="caution">
    <text evidence="2">The sequence shown here is derived from an EMBL/GenBank/DDBJ whole genome shotgun (WGS) entry which is preliminary data.</text>
</comment>
<dbReference type="AlphaFoldDB" id="A0A8H4AGV9"/>
<proteinExistence type="predicted"/>
<gene>
    <name evidence="2" type="ORF">F8M41_021366</name>
</gene>
<organism evidence="2 3">
    <name type="scientific">Gigaspora margarita</name>
    <dbReference type="NCBI Taxonomy" id="4874"/>
    <lineage>
        <taxon>Eukaryota</taxon>
        <taxon>Fungi</taxon>
        <taxon>Fungi incertae sedis</taxon>
        <taxon>Mucoromycota</taxon>
        <taxon>Glomeromycotina</taxon>
        <taxon>Glomeromycetes</taxon>
        <taxon>Diversisporales</taxon>
        <taxon>Gigasporaceae</taxon>
        <taxon>Gigaspora</taxon>
    </lineage>
</organism>
<evidence type="ECO:0000256" key="1">
    <source>
        <dbReference type="SAM" id="SignalP"/>
    </source>
</evidence>
<evidence type="ECO:0000313" key="2">
    <source>
        <dbReference type="EMBL" id="KAF0493592.1"/>
    </source>
</evidence>
<sequence>MRNFKCLIVVYITFTTLVASHPDVNDTLLKTFTVSSKFQNLGAEQNLIDEILCKGSFDLIHKSSTEDIPNDIPKDTINTHITIECNKDFVRPSITSCSLQKYVNDSWVDMKLHHQCRELKTTDPKTTGWFMVGRYALSALPSECYNAPPGGMLGGANSCVNFGNIPSSYVKTFSNPCTNLTNHIKGCPPSSPPSCLDRSSSSLNCTYSSSAPLSIPLSYFLTISFLLFSLVIELDKIING</sequence>
<accession>A0A8H4AGV9</accession>
<keyword evidence="3" id="KW-1185">Reference proteome</keyword>
<feature type="signal peptide" evidence="1">
    <location>
        <begin position="1"/>
        <end position="20"/>
    </location>
</feature>
<reference evidence="2 3" key="1">
    <citation type="journal article" date="2019" name="Environ. Microbiol.">
        <title>At the nexus of three kingdoms: the genome of the mycorrhizal fungus Gigaspora margarita provides insights into plant, endobacterial and fungal interactions.</title>
        <authorList>
            <person name="Venice F."/>
            <person name="Ghignone S."/>
            <person name="Salvioli di Fossalunga A."/>
            <person name="Amselem J."/>
            <person name="Novero M."/>
            <person name="Xianan X."/>
            <person name="Sedzielewska Toro K."/>
            <person name="Morin E."/>
            <person name="Lipzen A."/>
            <person name="Grigoriev I.V."/>
            <person name="Henrissat B."/>
            <person name="Martin F.M."/>
            <person name="Bonfante P."/>
        </authorList>
    </citation>
    <scope>NUCLEOTIDE SEQUENCE [LARGE SCALE GENOMIC DNA]</scope>
    <source>
        <strain evidence="2 3">BEG34</strain>
    </source>
</reference>